<accession>A0AAN8Z957</accession>
<dbReference type="Gene3D" id="1.10.238.10">
    <property type="entry name" value="EF-hand"/>
    <property type="match status" value="1"/>
</dbReference>
<name>A0AAN8Z957_9MAGN</name>
<protein>
    <recommendedName>
        <fullName evidence="1">EF-hand domain-containing protein</fullName>
    </recommendedName>
</protein>
<sequence>MRHPCPAFNSLSNKVRGVLCWFSSLNKYKNLDAKLESKMVEIKRGASGQRKFSSFNAIILKFPQYKDGLRKIRNEDSNGDIDFDEFNKCLHKLQVHLTDKEMKDLSDSCDINNSHGIQFNEFIVLLCLVYLLMEPSSFTGTVSALK</sequence>
<dbReference type="SUPFAM" id="SSF47473">
    <property type="entry name" value="EF-hand"/>
    <property type="match status" value="1"/>
</dbReference>
<keyword evidence="3" id="KW-1185">Reference proteome</keyword>
<reference evidence="2 3" key="1">
    <citation type="submission" date="2023-12" db="EMBL/GenBank/DDBJ databases">
        <title>A high-quality genome assembly for Dillenia turbinata (Dilleniales).</title>
        <authorList>
            <person name="Chanderbali A."/>
        </authorList>
    </citation>
    <scope>NUCLEOTIDE SEQUENCE [LARGE SCALE GENOMIC DNA]</scope>
    <source>
        <strain evidence="2">LSX21</strain>
        <tissue evidence="2">Leaf</tissue>
    </source>
</reference>
<dbReference type="CDD" id="cd00051">
    <property type="entry name" value="EFh"/>
    <property type="match status" value="1"/>
</dbReference>
<dbReference type="InterPro" id="IPR002048">
    <property type="entry name" value="EF_hand_dom"/>
</dbReference>
<dbReference type="GO" id="GO:0005509">
    <property type="term" value="F:calcium ion binding"/>
    <property type="evidence" value="ECO:0007669"/>
    <property type="project" value="InterPro"/>
</dbReference>
<dbReference type="PROSITE" id="PS50222">
    <property type="entry name" value="EF_HAND_2"/>
    <property type="match status" value="1"/>
</dbReference>
<evidence type="ECO:0000313" key="2">
    <source>
        <dbReference type="EMBL" id="KAK6929596.1"/>
    </source>
</evidence>
<organism evidence="2 3">
    <name type="scientific">Dillenia turbinata</name>
    <dbReference type="NCBI Taxonomy" id="194707"/>
    <lineage>
        <taxon>Eukaryota</taxon>
        <taxon>Viridiplantae</taxon>
        <taxon>Streptophyta</taxon>
        <taxon>Embryophyta</taxon>
        <taxon>Tracheophyta</taxon>
        <taxon>Spermatophyta</taxon>
        <taxon>Magnoliopsida</taxon>
        <taxon>eudicotyledons</taxon>
        <taxon>Gunneridae</taxon>
        <taxon>Pentapetalae</taxon>
        <taxon>Dilleniales</taxon>
        <taxon>Dilleniaceae</taxon>
        <taxon>Dillenia</taxon>
    </lineage>
</organism>
<feature type="domain" description="EF-hand" evidence="1">
    <location>
        <begin position="76"/>
        <end position="96"/>
    </location>
</feature>
<dbReference type="EMBL" id="JBAMMX010000012">
    <property type="protein sequence ID" value="KAK6929596.1"/>
    <property type="molecule type" value="Genomic_DNA"/>
</dbReference>
<evidence type="ECO:0000259" key="1">
    <source>
        <dbReference type="PROSITE" id="PS50222"/>
    </source>
</evidence>
<gene>
    <name evidence="2" type="ORF">RJ641_003690</name>
</gene>
<dbReference type="InterPro" id="IPR011992">
    <property type="entry name" value="EF-hand-dom_pair"/>
</dbReference>
<evidence type="ECO:0000313" key="3">
    <source>
        <dbReference type="Proteomes" id="UP001370490"/>
    </source>
</evidence>
<proteinExistence type="predicted"/>
<comment type="caution">
    <text evidence="2">The sequence shown here is derived from an EMBL/GenBank/DDBJ whole genome shotgun (WGS) entry which is preliminary data.</text>
</comment>
<dbReference type="AlphaFoldDB" id="A0AAN8Z957"/>
<dbReference type="Proteomes" id="UP001370490">
    <property type="component" value="Unassembled WGS sequence"/>
</dbReference>